<keyword evidence="4 7" id="KW-0949">S-adenosyl-L-methionine</keyword>
<evidence type="ECO:0000256" key="2">
    <source>
        <dbReference type="ARBA" id="ARBA00022603"/>
    </source>
</evidence>
<dbReference type="InterPro" id="IPR001525">
    <property type="entry name" value="C5_MeTfrase"/>
</dbReference>
<gene>
    <name evidence="8" type="primary">dcm</name>
    <name evidence="8" type="ORF">GM921_03735</name>
</gene>
<evidence type="ECO:0000256" key="6">
    <source>
        <dbReference type="ARBA" id="ARBA00047422"/>
    </source>
</evidence>
<keyword evidence="9" id="KW-1185">Reference proteome</keyword>
<evidence type="ECO:0000256" key="3">
    <source>
        <dbReference type="ARBA" id="ARBA00022679"/>
    </source>
</evidence>
<dbReference type="InterPro" id="IPR029063">
    <property type="entry name" value="SAM-dependent_MTases_sf"/>
</dbReference>
<dbReference type="EMBL" id="WNXD01000001">
    <property type="protein sequence ID" value="MBB2144581.1"/>
    <property type="molecule type" value="Genomic_DNA"/>
</dbReference>
<dbReference type="Proteomes" id="UP000601055">
    <property type="component" value="Unassembled WGS sequence"/>
</dbReference>
<protein>
    <recommendedName>
        <fullName evidence="1">DNA (cytosine-5-)-methyltransferase</fullName>
        <ecNumber evidence="1">2.1.1.37</ecNumber>
    </recommendedName>
</protein>
<keyword evidence="3 7" id="KW-0808">Transferase</keyword>
<dbReference type="Gene3D" id="3.40.50.150">
    <property type="entry name" value="Vaccinia Virus protein VP39"/>
    <property type="match status" value="1"/>
</dbReference>
<dbReference type="GO" id="GO:0044027">
    <property type="term" value="P:negative regulation of gene expression via chromosomal CpG island methylation"/>
    <property type="evidence" value="ECO:0007669"/>
    <property type="project" value="TreeGrafter"/>
</dbReference>
<dbReference type="Pfam" id="PF00145">
    <property type="entry name" value="DNA_methylase"/>
    <property type="match status" value="1"/>
</dbReference>
<dbReference type="InterPro" id="IPR031303">
    <property type="entry name" value="C5_meth_CS"/>
</dbReference>
<dbReference type="InterPro" id="IPR050390">
    <property type="entry name" value="C5-Methyltransferase"/>
</dbReference>
<dbReference type="GO" id="GO:0003886">
    <property type="term" value="F:DNA (cytosine-5-)-methyltransferase activity"/>
    <property type="evidence" value="ECO:0007669"/>
    <property type="project" value="UniProtKB-EC"/>
</dbReference>
<keyword evidence="5" id="KW-0680">Restriction system</keyword>
<dbReference type="PROSITE" id="PS51679">
    <property type="entry name" value="SAM_MT_C5"/>
    <property type="match status" value="1"/>
</dbReference>
<accession>A0A923DWY1</accession>
<feature type="active site" evidence="7">
    <location>
        <position position="82"/>
    </location>
</feature>
<evidence type="ECO:0000313" key="8">
    <source>
        <dbReference type="EMBL" id="MBB2144581.1"/>
    </source>
</evidence>
<name>A0A923DWY1_9SPHI</name>
<dbReference type="GO" id="GO:0032259">
    <property type="term" value="P:methylation"/>
    <property type="evidence" value="ECO:0007669"/>
    <property type="project" value="UniProtKB-KW"/>
</dbReference>
<dbReference type="PANTHER" id="PTHR10629">
    <property type="entry name" value="CYTOSINE-SPECIFIC METHYLTRANSFERASE"/>
    <property type="match status" value="1"/>
</dbReference>
<evidence type="ECO:0000256" key="4">
    <source>
        <dbReference type="ARBA" id="ARBA00022691"/>
    </source>
</evidence>
<dbReference type="RefSeq" id="WP_182921268.1">
    <property type="nucleotide sequence ID" value="NZ_WNXD01000001.1"/>
</dbReference>
<dbReference type="Gene3D" id="3.90.120.10">
    <property type="entry name" value="DNA Methylase, subunit A, domain 2"/>
    <property type="match status" value="1"/>
</dbReference>
<evidence type="ECO:0000313" key="9">
    <source>
        <dbReference type="Proteomes" id="UP000601055"/>
    </source>
</evidence>
<dbReference type="PANTHER" id="PTHR10629:SF52">
    <property type="entry name" value="DNA (CYTOSINE-5)-METHYLTRANSFERASE 1"/>
    <property type="match status" value="1"/>
</dbReference>
<comment type="catalytic activity">
    <reaction evidence="6">
        <text>a 2'-deoxycytidine in DNA + S-adenosyl-L-methionine = a 5-methyl-2'-deoxycytidine in DNA + S-adenosyl-L-homocysteine + H(+)</text>
        <dbReference type="Rhea" id="RHEA:13681"/>
        <dbReference type="Rhea" id="RHEA-COMP:11369"/>
        <dbReference type="Rhea" id="RHEA-COMP:11370"/>
        <dbReference type="ChEBI" id="CHEBI:15378"/>
        <dbReference type="ChEBI" id="CHEBI:57856"/>
        <dbReference type="ChEBI" id="CHEBI:59789"/>
        <dbReference type="ChEBI" id="CHEBI:85452"/>
        <dbReference type="ChEBI" id="CHEBI:85454"/>
        <dbReference type="EC" id="2.1.1.37"/>
    </reaction>
</comment>
<evidence type="ECO:0000256" key="5">
    <source>
        <dbReference type="ARBA" id="ARBA00022747"/>
    </source>
</evidence>
<evidence type="ECO:0000256" key="7">
    <source>
        <dbReference type="PROSITE-ProRule" id="PRU01016"/>
    </source>
</evidence>
<comment type="similarity">
    <text evidence="7">Belongs to the class I-like SAM-binding methyltransferase superfamily. C5-methyltransferase family.</text>
</comment>
<dbReference type="GO" id="GO:0009307">
    <property type="term" value="P:DNA restriction-modification system"/>
    <property type="evidence" value="ECO:0007669"/>
    <property type="project" value="UniProtKB-KW"/>
</dbReference>
<dbReference type="GO" id="GO:0003677">
    <property type="term" value="F:DNA binding"/>
    <property type="evidence" value="ECO:0007669"/>
    <property type="project" value="TreeGrafter"/>
</dbReference>
<comment type="caution">
    <text evidence="8">The sequence shown here is derived from an EMBL/GenBank/DDBJ whole genome shotgun (WGS) entry which is preliminary data.</text>
</comment>
<dbReference type="SUPFAM" id="SSF53335">
    <property type="entry name" value="S-adenosyl-L-methionine-dependent methyltransferases"/>
    <property type="match status" value="1"/>
</dbReference>
<proteinExistence type="inferred from homology"/>
<dbReference type="PROSITE" id="PS00095">
    <property type="entry name" value="C5_MTASE_2"/>
    <property type="match status" value="1"/>
</dbReference>
<dbReference type="EC" id="2.1.1.37" evidence="1"/>
<dbReference type="AlphaFoldDB" id="A0A923DWY1"/>
<keyword evidence="2 7" id="KW-0489">Methyltransferase</keyword>
<organism evidence="8 9">
    <name type="scientific">Pedobacter planticolens</name>
    <dbReference type="NCBI Taxonomy" id="2679964"/>
    <lineage>
        <taxon>Bacteria</taxon>
        <taxon>Pseudomonadati</taxon>
        <taxon>Bacteroidota</taxon>
        <taxon>Sphingobacteriia</taxon>
        <taxon>Sphingobacteriales</taxon>
        <taxon>Sphingobacteriaceae</taxon>
        <taxon>Pedobacter</taxon>
    </lineage>
</organism>
<reference evidence="8" key="1">
    <citation type="submission" date="2019-11" db="EMBL/GenBank/DDBJ databases">
        <title>Description of Pedobacter sp. LMG 31464T.</title>
        <authorList>
            <person name="Carlier A."/>
            <person name="Qi S."/>
            <person name="Vandamme P."/>
        </authorList>
    </citation>
    <scope>NUCLEOTIDE SEQUENCE</scope>
    <source>
        <strain evidence="8">LMG 31464</strain>
    </source>
</reference>
<sequence length="577" mass="65581">MKTNKQHTLVDFFCGAGGFTEGFRQMGFETVYGYDHWRPAVDTYNQNYDLECAPYDISKFFDSIEEINNIPNTRIVLGSPPCVSFSNSNKSGKGEKGLGMKLIKSFLRIIAVKKHQPNSVLQAWFMENVANSKKYLQIYYTFEDLNLSEWAISIGKEPQDKALVVSPNTTIINSADYGSHQSRKRSISGEIISVGKFVTPEPTHDEKNEELIAWKTLGQLMAKLPSPSDNETNGNLIDPVYPSLIIQKNQLTDHFYDSGLYESEWRQSRELKTNHYCMGKMSFPENIDKPSRTVTATKSGTSREGLTYKSERNRQGNGEYRSPTIREIASLMGFPITYQFTGNLYAKWRQVGNAVCPSVSRALAKEVLIQNGYTLPQELNLQHEVNLNKIINLNTFSEAEFNNPPKRVKGSKYRRHPIKDGNLTVTLSNFDIKSKEAPNGKWKTSIQYGTGIGFKHQIIEDGFYLELEQIIKTSVQEGEKFIKIINNGFSEQIATSALLQKMYEEQKSEGNKREPTYLMDDLKKIINDTSLDREILVQELDNTIFLYKEKIPMRQLLALYGVNKIASIANDSSSKDI</sequence>
<dbReference type="NCBIfam" id="TIGR00675">
    <property type="entry name" value="dcm"/>
    <property type="match status" value="1"/>
</dbReference>
<evidence type="ECO:0000256" key="1">
    <source>
        <dbReference type="ARBA" id="ARBA00011975"/>
    </source>
</evidence>